<protein>
    <submittedName>
        <fullName evidence="1">Uncharacterized protein</fullName>
    </submittedName>
</protein>
<name>A0A7R8Z3R3_TIMDO</name>
<evidence type="ECO:0000313" key="1">
    <source>
        <dbReference type="EMBL" id="CAD7194917.1"/>
    </source>
</evidence>
<reference evidence="1" key="1">
    <citation type="submission" date="2020-11" db="EMBL/GenBank/DDBJ databases">
        <authorList>
            <person name="Tran Van P."/>
        </authorList>
    </citation>
    <scope>NUCLEOTIDE SEQUENCE</scope>
</reference>
<sequence length="102" mass="11190">MVRMLDSVTSLDARSVGFNAVSTKKVSRSTYLRTSIAHKCSLAIPGFRSLWKLLPPPPPSRYCLSYTRRGMIDGTDPGRYMVDPAFPPAAAMAVVQPCVRAM</sequence>
<proteinExistence type="predicted"/>
<gene>
    <name evidence="1" type="ORF">TDIB3V08_LOCUS1328</name>
</gene>
<dbReference type="EMBL" id="OA564604">
    <property type="protein sequence ID" value="CAD7194917.1"/>
    <property type="molecule type" value="Genomic_DNA"/>
</dbReference>
<organism evidence="1">
    <name type="scientific">Timema douglasi</name>
    <name type="common">Walking stick</name>
    <dbReference type="NCBI Taxonomy" id="61478"/>
    <lineage>
        <taxon>Eukaryota</taxon>
        <taxon>Metazoa</taxon>
        <taxon>Ecdysozoa</taxon>
        <taxon>Arthropoda</taxon>
        <taxon>Hexapoda</taxon>
        <taxon>Insecta</taxon>
        <taxon>Pterygota</taxon>
        <taxon>Neoptera</taxon>
        <taxon>Polyneoptera</taxon>
        <taxon>Phasmatodea</taxon>
        <taxon>Timematodea</taxon>
        <taxon>Timematoidea</taxon>
        <taxon>Timematidae</taxon>
        <taxon>Timema</taxon>
    </lineage>
</organism>
<dbReference type="AlphaFoldDB" id="A0A7R8Z3R3"/>
<accession>A0A7R8Z3R3</accession>